<dbReference type="Proteomes" id="UP000184509">
    <property type="component" value="Unassembled WGS sequence"/>
</dbReference>
<evidence type="ECO:0000313" key="9">
    <source>
        <dbReference type="EMBL" id="SHG03261.1"/>
    </source>
</evidence>
<keyword evidence="2" id="KW-1003">Cell membrane</keyword>
<dbReference type="Pfam" id="PF12704">
    <property type="entry name" value="MacB_PCD"/>
    <property type="match status" value="1"/>
</dbReference>
<name>A0A1M5GIB3_9BACE</name>
<feature type="transmembrane region" description="Helical" evidence="6">
    <location>
        <begin position="288"/>
        <end position="308"/>
    </location>
</feature>
<dbReference type="GO" id="GO:0005886">
    <property type="term" value="C:plasma membrane"/>
    <property type="evidence" value="ECO:0007669"/>
    <property type="project" value="UniProtKB-SubCell"/>
</dbReference>
<evidence type="ECO:0000313" key="10">
    <source>
        <dbReference type="Proteomes" id="UP000184509"/>
    </source>
</evidence>
<dbReference type="STRING" id="1297750.SAMN05444405_1216"/>
<evidence type="ECO:0000256" key="6">
    <source>
        <dbReference type="SAM" id="Phobius"/>
    </source>
</evidence>
<dbReference type="EMBL" id="FQTV01000021">
    <property type="protein sequence ID" value="SHG03261.1"/>
    <property type="molecule type" value="Genomic_DNA"/>
</dbReference>
<dbReference type="InterPro" id="IPR025857">
    <property type="entry name" value="MacB_PCD"/>
</dbReference>
<evidence type="ECO:0000256" key="2">
    <source>
        <dbReference type="ARBA" id="ARBA00022475"/>
    </source>
</evidence>
<comment type="subcellular location">
    <subcellularLocation>
        <location evidence="1">Cell membrane</location>
        <topology evidence="1">Multi-pass membrane protein</topology>
    </subcellularLocation>
</comment>
<keyword evidence="5 6" id="KW-0472">Membrane</keyword>
<keyword evidence="10" id="KW-1185">Reference proteome</keyword>
<feature type="transmembrane region" description="Helical" evidence="6">
    <location>
        <begin position="393"/>
        <end position="414"/>
    </location>
</feature>
<feature type="transmembrane region" description="Helical" evidence="6">
    <location>
        <begin position="21"/>
        <end position="41"/>
    </location>
</feature>
<feature type="transmembrane region" description="Helical" evidence="6">
    <location>
        <begin position="339"/>
        <end position="364"/>
    </location>
</feature>
<keyword evidence="4 6" id="KW-1133">Transmembrane helix</keyword>
<dbReference type="InterPro" id="IPR003838">
    <property type="entry name" value="ABC3_permease_C"/>
</dbReference>
<dbReference type="Pfam" id="PF02687">
    <property type="entry name" value="FtsX"/>
    <property type="match status" value="1"/>
</dbReference>
<keyword evidence="3 6" id="KW-0812">Transmembrane</keyword>
<reference evidence="9 10" key="1">
    <citation type="submission" date="2016-11" db="EMBL/GenBank/DDBJ databases">
        <authorList>
            <person name="Jaros S."/>
            <person name="Januszkiewicz K."/>
            <person name="Wedrychowicz H."/>
        </authorList>
    </citation>
    <scope>NUCLEOTIDE SEQUENCE [LARGE SCALE GENOMIC DNA]</scope>
    <source>
        <strain evidence="9 10">DSM 26991</strain>
    </source>
</reference>
<protein>
    <submittedName>
        <fullName evidence="9">Putative ABC transport system permease protein</fullName>
    </submittedName>
</protein>
<dbReference type="PANTHER" id="PTHR30572">
    <property type="entry name" value="MEMBRANE COMPONENT OF TRANSPORTER-RELATED"/>
    <property type="match status" value="1"/>
</dbReference>
<dbReference type="PANTHER" id="PTHR30572:SF18">
    <property type="entry name" value="ABC-TYPE MACROLIDE FAMILY EXPORT SYSTEM PERMEASE COMPONENT 2"/>
    <property type="match status" value="1"/>
</dbReference>
<evidence type="ECO:0000256" key="3">
    <source>
        <dbReference type="ARBA" id="ARBA00022692"/>
    </source>
</evidence>
<gene>
    <name evidence="9" type="ORF">SAMN05444405_1216</name>
</gene>
<dbReference type="InterPro" id="IPR050250">
    <property type="entry name" value="Macrolide_Exporter_MacB"/>
</dbReference>
<evidence type="ECO:0000256" key="4">
    <source>
        <dbReference type="ARBA" id="ARBA00022989"/>
    </source>
</evidence>
<sequence>MYKQYLNQTLHLLKENKLLSAISIIGTALAISMIMVIVIVYEVKTANYEPETHRDRMLTVKWAGIVDKKHPDWNSNSMLSSRVVKECFYTLKSAEAVTGILPYQPKLANIPGGTTDLKCDVSFTDAAFWKVFEFSFLKGKPFVQEEFESGIKKAVITESLARHLYGNIDVIGKPIRFSYIDYTISGVVKDVSTLAEAAYAQAWVPYTVIKRPFYEDWSEGLLGSFRCYILARNSSDFDKIRNEVNRNVIALNAGQKSQNLILRGQPDTQFVQMTRRWANEDAKVKETVIKYSIVLVILLLVPAINLSGMTLSRMRKRMAEIGVRKAFGANRKELLGQILYENFVLTILGGIVGLFFSFVSVYFMKEWLLSSSMDGYLAGSSSLSIEMLFKSSVFLYALLFCMLLNMLSAGIPAWKASRTNIVNALNDR</sequence>
<dbReference type="OrthoDB" id="1109882at2"/>
<dbReference type="RefSeq" id="WP_073403840.1">
    <property type="nucleotide sequence ID" value="NZ_FQTV01000021.1"/>
</dbReference>
<evidence type="ECO:0000256" key="5">
    <source>
        <dbReference type="ARBA" id="ARBA00023136"/>
    </source>
</evidence>
<proteinExistence type="predicted"/>
<dbReference type="AlphaFoldDB" id="A0A1M5GIB3"/>
<evidence type="ECO:0000256" key="1">
    <source>
        <dbReference type="ARBA" id="ARBA00004651"/>
    </source>
</evidence>
<feature type="domain" description="ABC3 transporter permease C-terminal" evidence="7">
    <location>
        <begin position="293"/>
        <end position="421"/>
    </location>
</feature>
<evidence type="ECO:0000259" key="8">
    <source>
        <dbReference type="Pfam" id="PF12704"/>
    </source>
</evidence>
<accession>A0A1M5GIB3</accession>
<feature type="domain" description="MacB-like periplasmic core" evidence="8">
    <location>
        <begin position="20"/>
        <end position="245"/>
    </location>
</feature>
<dbReference type="GO" id="GO:0022857">
    <property type="term" value="F:transmembrane transporter activity"/>
    <property type="evidence" value="ECO:0007669"/>
    <property type="project" value="TreeGrafter"/>
</dbReference>
<evidence type="ECO:0000259" key="7">
    <source>
        <dbReference type="Pfam" id="PF02687"/>
    </source>
</evidence>
<organism evidence="9 10">
    <name type="scientific">Bacteroides luti</name>
    <dbReference type="NCBI Taxonomy" id="1297750"/>
    <lineage>
        <taxon>Bacteria</taxon>
        <taxon>Pseudomonadati</taxon>
        <taxon>Bacteroidota</taxon>
        <taxon>Bacteroidia</taxon>
        <taxon>Bacteroidales</taxon>
        <taxon>Bacteroidaceae</taxon>
        <taxon>Bacteroides</taxon>
    </lineage>
</organism>